<evidence type="ECO:0000313" key="2">
    <source>
        <dbReference type="EMBL" id="VAW70889.1"/>
    </source>
</evidence>
<sequence>MEFVRQLARPIIPFFTLFFLYITVQTPAFSEMVSTQNTITKSEIQQQRVKILKFYERRAVKSALQKHGLSPVEAKARVAKLSDVQIQQLSAKIDKIPAGAGAESILVVFLILVILELMGITNLFSFI</sequence>
<reference evidence="2" key="1">
    <citation type="submission" date="2018-06" db="EMBL/GenBank/DDBJ databases">
        <authorList>
            <person name="Zhirakovskaya E."/>
        </authorList>
    </citation>
    <scope>NUCLEOTIDE SEQUENCE</scope>
</reference>
<protein>
    <recommendedName>
        <fullName evidence="3">PA2779 family protein</fullName>
    </recommendedName>
</protein>
<name>A0A3B0Y9N6_9ZZZZ</name>
<proteinExistence type="predicted"/>
<evidence type="ECO:0000256" key="1">
    <source>
        <dbReference type="SAM" id="Phobius"/>
    </source>
</evidence>
<dbReference type="Pfam" id="PF20332">
    <property type="entry name" value="DUF6627"/>
    <property type="match status" value="1"/>
</dbReference>
<keyword evidence="1" id="KW-0472">Membrane</keyword>
<organism evidence="2">
    <name type="scientific">hydrothermal vent metagenome</name>
    <dbReference type="NCBI Taxonomy" id="652676"/>
    <lineage>
        <taxon>unclassified sequences</taxon>
        <taxon>metagenomes</taxon>
        <taxon>ecological metagenomes</taxon>
    </lineage>
</organism>
<evidence type="ECO:0008006" key="3">
    <source>
        <dbReference type="Google" id="ProtNLM"/>
    </source>
</evidence>
<dbReference type="AlphaFoldDB" id="A0A3B0Y9N6"/>
<keyword evidence="1" id="KW-1133">Transmembrane helix</keyword>
<accession>A0A3B0Y9N6</accession>
<gene>
    <name evidence="2" type="ORF">MNBD_GAMMA12-337</name>
</gene>
<feature type="transmembrane region" description="Helical" evidence="1">
    <location>
        <begin position="7"/>
        <end position="24"/>
    </location>
</feature>
<dbReference type="NCBIfam" id="NF033919">
    <property type="entry name" value="PA2779_fam"/>
    <property type="match status" value="1"/>
</dbReference>
<dbReference type="InterPro" id="IPR046735">
    <property type="entry name" value="PA2779-like"/>
</dbReference>
<keyword evidence="1" id="KW-0812">Transmembrane</keyword>
<feature type="transmembrane region" description="Helical" evidence="1">
    <location>
        <begin position="105"/>
        <end position="126"/>
    </location>
</feature>
<dbReference type="EMBL" id="UOFL01000003">
    <property type="protein sequence ID" value="VAW70889.1"/>
    <property type="molecule type" value="Genomic_DNA"/>
</dbReference>